<name>A0A955I637_9BACT</name>
<reference evidence="1" key="2">
    <citation type="journal article" date="2021" name="Microbiome">
        <title>Successional dynamics and alternative stable states in a saline activated sludge microbial community over 9 years.</title>
        <authorList>
            <person name="Wang Y."/>
            <person name="Ye J."/>
            <person name="Ju F."/>
            <person name="Liu L."/>
            <person name="Boyd J.A."/>
            <person name="Deng Y."/>
            <person name="Parks D.H."/>
            <person name="Jiang X."/>
            <person name="Yin X."/>
            <person name="Woodcroft B.J."/>
            <person name="Tyson G.W."/>
            <person name="Hugenholtz P."/>
            <person name="Polz M.F."/>
            <person name="Zhang T."/>
        </authorList>
    </citation>
    <scope>NUCLEOTIDE SEQUENCE</scope>
    <source>
        <strain evidence="1">HKST-UBA16</strain>
    </source>
</reference>
<dbReference type="Proteomes" id="UP000748332">
    <property type="component" value="Unassembled WGS sequence"/>
</dbReference>
<protein>
    <submittedName>
        <fullName evidence="1">Uncharacterized protein</fullName>
    </submittedName>
</protein>
<evidence type="ECO:0000313" key="2">
    <source>
        <dbReference type="Proteomes" id="UP000748332"/>
    </source>
</evidence>
<accession>A0A955I637</accession>
<dbReference type="EMBL" id="JAGQLM010000119">
    <property type="protein sequence ID" value="MCA9375223.1"/>
    <property type="molecule type" value="Genomic_DNA"/>
</dbReference>
<dbReference type="AlphaFoldDB" id="A0A955I637"/>
<comment type="caution">
    <text evidence="1">The sequence shown here is derived from an EMBL/GenBank/DDBJ whole genome shotgun (WGS) entry which is preliminary data.</text>
</comment>
<organism evidence="1 2">
    <name type="scientific">Candidatus Dojkabacteria bacterium</name>
    <dbReference type="NCBI Taxonomy" id="2099670"/>
    <lineage>
        <taxon>Bacteria</taxon>
        <taxon>Candidatus Dojkabacteria</taxon>
    </lineage>
</organism>
<evidence type="ECO:0000313" key="1">
    <source>
        <dbReference type="EMBL" id="MCA9375223.1"/>
    </source>
</evidence>
<sequence length="287" mass="32426">MNFESEQFETFLGTQLELLFNLLEFSAEDNQGTALSPEENSIVQLSMALKRRGAITEEIFTQHQGIILGIASRLAENPFLRINLDSLSRAPEVLDRIPPESINDQYLKEYNIKPGEYFYPVYTEEGVLEEIDFFLVRRGTGEKLTLYRKTAEGRDIYLQTNIYLAQSLTENQTMLRMAIPPEKLIGDLNPLMRETLKLIITADGLMLQVFLDEAEFRRRVMSSQIGSHLHTRQLDDGLIAITHGRDKGSLFTIQTNDEGGLNVTPVGVADLPGCIKVLILRALDDTC</sequence>
<reference evidence="1" key="1">
    <citation type="submission" date="2020-04" db="EMBL/GenBank/DDBJ databases">
        <authorList>
            <person name="Zhang T."/>
        </authorList>
    </citation>
    <scope>NUCLEOTIDE SEQUENCE</scope>
    <source>
        <strain evidence="1">HKST-UBA16</strain>
    </source>
</reference>
<gene>
    <name evidence="1" type="ORF">KC622_02745</name>
</gene>
<proteinExistence type="predicted"/>